<evidence type="ECO:0000313" key="1">
    <source>
        <dbReference type="EMBL" id="KWX73415.1"/>
    </source>
</evidence>
<evidence type="ECO:0000313" key="2">
    <source>
        <dbReference type="Proteomes" id="UP000070475"/>
    </source>
</evidence>
<protein>
    <submittedName>
        <fullName evidence="1">Uncharacterized protein</fullName>
    </submittedName>
</protein>
<dbReference type="AlphaFoldDB" id="A0A132TQ11"/>
<comment type="caution">
    <text evidence="1">The sequence shown here is derived from an EMBL/GenBank/DDBJ whole genome shotgun (WGS) entry which is preliminary data.</text>
</comment>
<sequence>MRAGKARITDVNPAGDEGRKRKYLWISNSDRAANGLLGQMRGKNTSDWAANGPLGGHKWVTGALFIRPRRSVILAVRSAQPPPPLSS</sequence>
<dbReference type="EMBL" id="LIRB01000142">
    <property type="protein sequence ID" value="KWX73415.1"/>
    <property type="molecule type" value="Genomic_DNA"/>
</dbReference>
<keyword evidence="2" id="KW-1185">Reference proteome</keyword>
<accession>A0A132TQ11</accession>
<organism evidence="1 2">
    <name type="scientific">Paenibacillus riograndensis</name>
    <dbReference type="NCBI Taxonomy" id="483937"/>
    <lineage>
        <taxon>Bacteria</taxon>
        <taxon>Bacillati</taxon>
        <taxon>Bacillota</taxon>
        <taxon>Bacilli</taxon>
        <taxon>Bacillales</taxon>
        <taxon>Paenibacillaceae</taxon>
        <taxon>Paenibacillus</taxon>
        <taxon>Paenibacillus sonchi group</taxon>
    </lineage>
</organism>
<dbReference type="RefSeq" id="WP_060862307.1">
    <property type="nucleotide sequence ID" value="NZ_LIRB01000142.1"/>
</dbReference>
<reference evidence="1 2" key="1">
    <citation type="submission" date="2015-08" db="EMBL/GenBank/DDBJ databases">
        <title>Genomes of Paenibacillus riograndensis.</title>
        <authorList>
            <person name="Sant'Anna F.H."/>
            <person name="Souza R."/>
            <person name="Ambrosini A."/>
            <person name="Bach E."/>
            <person name="Fernandes G."/>
            <person name="Balsanelli E."/>
            <person name="Baura V.A."/>
            <person name="Pedrosa F.O."/>
            <person name="Souza E.M."/>
            <person name="Passaglia L."/>
        </authorList>
    </citation>
    <scope>NUCLEOTIDE SEQUENCE [LARGE SCALE GENOMIC DNA]</scope>
    <source>
        <strain evidence="1 2">CAS34</strain>
    </source>
</reference>
<name>A0A132TQ11_9BACL</name>
<proteinExistence type="predicted"/>
<dbReference type="PATRIC" id="fig|483937.3.peg.6710"/>
<gene>
    <name evidence="1" type="ORF">AMQ84_23295</name>
</gene>
<dbReference type="Proteomes" id="UP000070475">
    <property type="component" value="Unassembled WGS sequence"/>
</dbReference>